<dbReference type="NCBIfam" id="TIGR01349">
    <property type="entry name" value="PDHac_trf_mito"/>
    <property type="match status" value="1"/>
</dbReference>
<dbReference type="EC" id="2.3.1.12" evidence="6"/>
<evidence type="ECO:0000256" key="7">
    <source>
        <dbReference type="SAM" id="MobiDB-lite"/>
    </source>
</evidence>
<dbReference type="GO" id="GO:0005739">
    <property type="term" value="C:mitochondrion"/>
    <property type="evidence" value="ECO:0007669"/>
    <property type="project" value="UniProtKB-SubCell"/>
</dbReference>
<dbReference type="FunFam" id="2.40.50.100:FF:000010">
    <property type="entry name" value="Acetyltransferase component of pyruvate dehydrogenase complex"/>
    <property type="match status" value="1"/>
</dbReference>
<keyword evidence="3 6" id="KW-0450">Lipoyl</keyword>
<keyword evidence="4" id="KW-0809">Transit peptide</keyword>
<feature type="compositionally biased region" description="Low complexity" evidence="7">
    <location>
        <begin position="235"/>
        <end position="251"/>
    </location>
</feature>
<dbReference type="Gene3D" id="2.40.50.100">
    <property type="match status" value="1"/>
</dbReference>
<dbReference type="PROSITE" id="PS00189">
    <property type="entry name" value="LIPOYL"/>
    <property type="match status" value="1"/>
</dbReference>
<feature type="domain" description="Lipoyl-binding" evidence="8">
    <location>
        <begin position="125"/>
        <end position="201"/>
    </location>
</feature>
<feature type="domain" description="Peripheral subunit-binding (PSBD)" evidence="9">
    <location>
        <begin position="267"/>
        <end position="304"/>
    </location>
</feature>
<dbReference type="EMBL" id="JAQIZZ010000005">
    <property type="protein sequence ID" value="KAJ5540440.1"/>
    <property type="molecule type" value="Genomic_DNA"/>
</dbReference>
<dbReference type="SUPFAM" id="SSF47005">
    <property type="entry name" value="Peripheral subunit-binding domain of 2-oxo acid dehydrogenase complex"/>
    <property type="match status" value="1"/>
</dbReference>
<protein>
    <recommendedName>
        <fullName evidence="6">Acetyltransferase component of pyruvate dehydrogenase complex</fullName>
        <ecNumber evidence="6">2.3.1.12</ecNumber>
    </recommendedName>
</protein>
<name>A0AAD6CUF6_9EURO</name>
<evidence type="ECO:0000256" key="4">
    <source>
        <dbReference type="ARBA" id="ARBA00022946"/>
    </source>
</evidence>
<dbReference type="InterPro" id="IPR004167">
    <property type="entry name" value="PSBD"/>
</dbReference>
<dbReference type="Pfam" id="PF00364">
    <property type="entry name" value="Biotin_lipoyl"/>
    <property type="match status" value="1"/>
</dbReference>
<comment type="similarity">
    <text evidence="1 6">Belongs to the 2-oxoacid dehydrogenase family.</text>
</comment>
<dbReference type="PANTHER" id="PTHR23151:SF90">
    <property type="entry name" value="DIHYDROLIPOYLLYSINE-RESIDUE ACETYLTRANSFERASE COMPONENT OF PYRUVATE DEHYDROGENASE COMPLEX, MITOCHONDRIAL-RELATED"/>
    <property type="match status" value="1"/>
</dbReference>
<keyword evidence="5 6" id="KW-0012">Acyltransferase</keyword>
<evidence type="ECO:0000313" key="11">
    <source>
        <dbReference type="Proteomes" id="UP001220324"/>
    </source>
</evidence>
<dbReference type="SUPFAM" id="SSF51230">
    <property type="entry name" value="Single hybrid motif"/>
    <property type="match status" value="1"/>
</dbReference>
<dbReference type="Proteomes" id="UP001220324">
    <property type="component" value="Unassembled WGS sequence"/>
</dbReference>
<dbReference type="SUPFAM" id="SSF52777">
    <property type="entry name" value="CoA-dependent acyltransferases"/>
    <property type="match status" value="1"/>
</dbReference>
<dbReference type="PANTHER" id="PTHR23151">
    <property type="entry name" value="DIHYDROLIPOAMIDE ACETYL/SUCCINYL-TRANSFERASE-RELATED"/>
    <property type="match status" value="1"/>
</dbReference>
<dbReference type="GO" id="GO:0045254">
    <property type="term" value="C:pyruvate dehydrogenase complex"/>
    <property type="evidence" value="ECO:0007669"/>
    <property type="project" value="UniProtKB-UniRule"/>
</dbReference>
<dbReference type="Pfam" id="PF02817">
    <property type="entry name" value="E3_binding"/>
    <property type="match status" value="1"/>
</dbReference>
<keyword evidence="2 6" id="KW-0808">Transferase</keyword>
<dbReference type="InterPro" id="IPR000089">
    <property type="entry name" value="Biotin_lipoyl"/>
</dbReference>
<dbReference type="InterPro" id="IPR023213">
    <property type="entry name" value="CAT-like_dom_sf"/>
</dbReference>
<evidence type="ECO:0000256" key="5">
    <source>
        <dbReference type="ARBA" id="ARBA00023315"/>
    </source>
</evidence>
<feature type="region of interest" description="Disordered" evidence="7">
    <location>
        <begin position="1"/>
        <end position="20"/>
    </location>
</feature>
<dbReference type="FunFam" id="3.30.559.10:FF:000003">
    <property type="entry name" value="Acetyltransferase component of pyruvate dehydrogenase complex"/>
    <property type="match status" value="1"/>
</dbReference>
<dbReference type="AlphaFoldDB" id="A0AAD6CUF6"/>
<reference evidence="10 11" key="1">
    <citation type="journal article" date="2023" name="IMA Fungus">
        <title>Comparative genomic study of the Penicillium genus elucidates a diverse pangenome and 15 lateral gene transfer events.</title>
        <authorList>
            <person name="Petersen C."/>
            <person name="Sorensen T."/>
            <person name="Nielsen M.R."/>
            <person name="Sondergaard T.E."/>
            <person name="Sorensen J.L."/>
            <person name="Fitzpatrick D.A."/>
            <person name="Frisvad J.C."/>
            <person name="Nielsen K.L."/>
        </authorList>
    </citation>
    <scope>NUCLEOTIDE SEQUENCE [LARGE SCALE GENOMIC DNA]</scope>
    <source>
        <strain evidence="10 11">IBT 35679</strain>
    </source>
</reference>
<dbReference type="InterPro" id="IPR001078">
    <property type="entry name" value="2-oxoacid_DH_actylTfrase"/>
</dbReference>
<keyword evidence="11" id="KW-1185">Reference proteome</keyword>
<evidence type="ECO:0000259" key="8">
    <source>
        <dbReference type="PROSITE" id="PS50968"/>
    </source>
</evidence>
<dbReference type="PROSITE" id="PS50968">
    <property type="entry name" value="BIOTINYL_LIPOYL"/>
    <property type="match status" value="1"/>
</dbReference>
<sequence>MFRRSSGSPKAVRSSTKSFPLRGHLSSPQLLISGPPRPHLRVGYSLLFLISASRAFLISQSPAISAKMVAAAARMRTPSAMFMIRGATPMRRPQAAYKFQEVLQTQLPSISALSRYYASKSFPPHTIISMPALSPTMTAGNVGAWQKKAGDSLQPGDVLVEIETDKAQMDFEFQDEGVLAKVLKESGEKEVPVGSPIAVLVEEGADVSAFESFSLEDAGDNAAPAPEKKEEPKSAEPSAPAPSAEPAAIEPEYSDEKLQPSLDREPSISAAAKALALEKGVPIKALKGTGRGGVVTKEDVEKYKPSASAAAGPAYEDIPVSSMRKTIANRLKQSMQENPHYFVSTTLSVTKLLKLRQALNASADGKYKLSVNDFLIKACASALLKVPQVNSSWIEVDGQVVIREHKSADISVAVATPSGLITPIVKGAHALGLSSISNQVRDLGKRARENKLKPEEYQGGTFTISNMGMNPAVERFTAIINPPQACILAVGTVRKVAVPVETEEGTVTEWDDQIIVTGSFDHKVVDGAVGGEWIKELKKVVENPLELML</sequence>
<evidence type="ECO:0000256" key="6">
    <source>
        <dbReference type="RuleBase" id="RU361137"/>
    </source>
</evidence>
<comment type="function">
    <text evidence="6">The pyruvate dehydrogenase complex catalyzes the overall conversion of pyruvate to acetyl-CoA and CO(2).</text>
</comment>
<proteinExistence type="inferred from homology"/>
<feature type="region of interest" description="Disordered" evidence="7">
    <location>
        <begin position="216"/>
        <end position="264"/>
    </location>
</feature>
<evidence type="ECO:0000256" key="3">
    <source>
        <dbReference type="ARBA" id="ARBA00022823"/>
    </source>
</evidence>
<feature type="compositionally biased region" description="Polar residues" evidence="7">
    <location>
        <begin position="1"/>
        <end position="18"/>
    </location>
</feature>
<feature type="compositionally biased region" description="Basic and acidic residues" evidence="7">
    <location>
        <begin position="254"/>
        <end position="264"/>
    </location>
</feature>
<comment type="catalytic activity">
    <reaction evidence="6">
        <text>N(6)-[(R)-dihydrolipoyl]-L-lysyl-[protein] + acetyl-CoA = N(6)-[(R)-S(8)-acetyldihydrolipoyl]-L-lysyl-[protein] + CoA</text>
        <dbReference type="Rhea" id="RHEA:17017"/>
        <dbReference type="Rhea" id="RHEA-COMP:10475"/>
        <dbReference type="Rhea" id="RHEA-COMP:10478"/>
        <dbReference type="ChEBI" id="CHEBI:57287"/>
        <dbReference type="ChEBI" id="CHEBI:57288"/>
        <dbReference type="ChEBI" id="CHEBI:83100"/>
        <dbReference type="ChEBI" id="CHEBI:83111"/>
        <dbReference type="EC" id="2.3.1.12"/>
    </reaction>
</comment>
<gene>
    <name evidence="10" type="ORF">N7494_005516</name>
</gene>
<comment type="caution">
    <text evidence="10">The sequence shown here is derived from an EMBL/GenBank/DDBJ whole genome shotgun (WGS) entry which is preliminary data.</text>
</comment>
<dbReference type="PROSITE" id="PS51826">
    <property type="entry name" value="PSBD"/>
    <property type="match status" value="1"/>
</dbReference>
<dbReference type="GO" id="GO:0006086">
    <property type="term" value="P:pyruvate decarboxylation to acetyl-CoA"/>
    <property type="evidence" value="ECO:0007669"/>
    <property type="project" value="InterPro"/>
</dbReference>
<dbReference type="InterPro" id="IPR045257">
    <property type="entry name" value="E2/Pdx1"/>
</dbReference>
<dbReference type="CDD" id="cd06849">
    <property type="entry name" value="lipoyl_domain"/>
    <property type="match status" value="1"/>
</dbReference>
<dbReference type="GO" id="GO:0004742">
    <property type="term" value="F:dihydrolipoyllysine-residue acetyltransferase activity"/>
    <property type="evidence" value="ECO:0007669"/>
    <property type="project" value="UniProtKB-UniRule"/>
</dbReference>
<organism evidence="10 11">
    <name type="scientific">Penicillium frequentans</name>
    <dbReference type="NCBI Taxonomy" id="3151616"/>
    <lineage>
        <taxon>Eukaryota</taxon>
        <taxon>Fungi</taxon>
        <taxon>Dikarya</taxon>
        <taxon>Ascomycota</taxon>
        <taxon>Pezizomycotina</taxon>
        <taxon>Eurotiomycetes</taxon>
        <taxon>Eurotiomycetidae</taxon>
        <taxon>Eurotiales</taxon>
        <taxon>Aspergillaceae</taxon>
        <taxon>Penicillium</taxon>
    </lineage>
</organism>
<comment type="cofactor">
    <cofactor evidence="6">
        <name>(R)-lipoate</name>
        <dbReference type="ChEBI" id="CHEBI:83088"/>
    </cofactor>
    <text evidence="6">Binds 1 lipoyl cofactor covalently.</text>
</comment>
<dbReference type="Gene3D" id="3.30.559.10">
    <property type="entry name" value="Chloramphenicol acetyltransferase-like domain"/>
    <property type="match status" value="1"/>
</dbReference>
<evidence type="ECO:0000256" key="1">
    <source>
        <dbReference type="ARBA" id="ARBA00007317"/>
    </source>
</evidence>
<evidence type="ECO:0000256" key="2">
    <source>
        <dbReference type="ARBA" id="ARBA00022679"/>
    </source>
</evidence>
<dbReference type="Gene3D" id="4.10.320.10">
    <property type="entry name" value="E3-binding domain"/>
    <property type="match status" value="1"/>
</dbReference>
<evidence type="ECO:0000259" key="9">
    <source>
        <dbReference type="PROSITE" id="PS51826"/>
    </source>
</evidence>
<dbReference type="Pfam" id="PF00198">
    <property type="entry name" value="2-oxoacid_dh"/>
    <property type="match status" value="1"/>
</dbReference>
<dbReference type="InterPro" id="IPR011053">
    <property type="entry name" value="Single_hybrid_motif"/>
</dbReference>
<dbReference type="InterPro" id="IPR036625">
    <property type="entry name" value="E3-bd_dom_sf"/>
</dbReference>
<evidence type="ECO:0000313" key="10">
    <source>
        <dbReference type="EMBL" id="KAJ5540440.1"/>
    </source>
</evidence>
<dbReference type="InterPro" id="IPR003016">
    <property type="entry name" value="2-oxoA_DH_lipoyl-BS"/>
</dbReference>
<comment type="subcellular location">
    <subcellularLocation>
        <location evidence="6">Mitochondrion</location>
    </subcellularLocation>
</comment>
<dbReference type="FunFam" id="4.10.320.10:FF:000010">
    <property type="entry name" value="Acetyltransferase component of pyruvate dehydrogenase complex"/>
    <property type="match status" value="1"/>
</dbReference>
<accession>A0AAD6CUF6</accession>
<dbReference type="InterPro" id="IPR006257">
    <property type="entry name" value="LAT1"/>
</dbReference>